<dbReference type="AlphaFoldDB" id="A0AAD2K8A9"/>
<evidence type="ECO:0000313" key="2">
    <source>
        <dbReference type="Proteomes" id="UP001295794"/>
    </source>
</evidence>
<sequence length="112" mass="12583">MTIKSRTLSQMEQDKAGPSKDLQIIDSIQQKHIFSLSVSFNAVDICAGKSLKVFAALQKKDRNVICSLINSGPVTDTRVLHRAISLEHMQRSCPAIRDRHRLIHPRIPRPAT</sequence>
<reference evidence="1" key="1">
    <citation type="submission" date="2023-11" db="EMBL/GenBank/DDBJ databases">
        <authorList>
            <person name="De Vega J J."/>
            <person name="De Vega J J."/>
        </authorList>
    </citation>
    <scope>NUCLEOTIDE SEQUENCE</scope>
</reference>
<evidence type="ECO:0000313" key="1">
    <source>
        <dbReference type="EMBL" id="CAK5284367.1"/>
    </source>
</evidence>
<comment type="caution">
    <text evidence="1">The sequence shown here is derived from an EMBL/GenBank/DDBJ whole genome shotgun (WGS) entry which is preliminary data.</text>
</comment>
<proteinExistence type="predicted"/>
<accession>A0AAD2K8A9</accession>
<protein>
    <submittedName>
        <fullName evidence="1">Uncharacterized protein</fullName>
    </submittedName>
</protein>
<name>A0AAD2K8A9_9AGAR</name>
<keyword evidence="2" id="KW-1185">Reference proteome</keyword>
<gene>
    <name evidence="1" type="ORF">MYCIT1_LOCUS37556</name>
</gene>
<dbReference type="Proteomes" id="UP001295794">
    <property type="component" value="Unassembled WGS sequence"/>
</dbReference>
<dbReference type="EMBL" id="CAVNYO010000478">
    <property type="protein sequence ID" value="CAK5284367.1"/>
    <property type="molecule type" value="Genomic_DNA"/>
</dbReference>
<organism evidence="1 2">
    <name type="scientific">Mycena citricolor</name>
    <dbReference type="NCBI Taxonomy" id="2018698"/>
    <lineage>
        <taxon>Eukaryota</taxon>
        <taxon>Fungi</taxon>
        <taxon>Dikarya</taxon>
        <taxon>Basidiomycota</taxon>
        <taxon>Agaricomycotina</taxon>
        <taxon>Agaricomycetes</taxon>
        <taxon>Agaricomycetidae</taxon>
        <taxon>Agaricales</taxon>
        <taxon>Marasmiineae</taxon>
        <taxon>Mycenaceae</taxon>
        <taxon>Mycena</taxon>
    </lineage>
</organism>